<dbReference type="Proteomes" id="UP000070224">
    <property type="component" value="Unassembled WGS sequence"/>
</dbReference>
<keyword evidence="18" id="KW-1185">Reference proteome</keyword>
<evidence type="ECO:0000256" key="14">
    <source>
        <dbReference type="ARBA" id="ARBA00032361"/>
    </source>
</evidence>
<evidence type="ECO:0000256" key="3">
    <source>
        <dbReference type="ARBA" id="ARBA00010441"/>
    </source>
</evidence>
<dbReference type="GO" id="GO:0016020">
    <property type="term" value="C:membrane"/>
    <property type="evidence" value="ECO:0007669"/>
    <property type="project" value="InterPro"/>
</dbReference>
<dbReference type="InterPro" id="IPR004533">
    <property type="entry name" value="CDP-diaglyc--ser_O-PTrfase"/>
</dbReference>
<dbReference type="OrthoDB" id="9777147at2"/>
<dbReference type="STRING" id="322095.HMPREF3185_00281"/>
<keyword evidence="12" id="KW-0594">Phospholipid biosynthesis</keyword>
<sequence>MNIKKHIPNMLTAGNLLSGVLAIVFTLYAGRPDIAMWLIVLSAVFDFFDGMVARLLGVSSPIGKDLDSLADVVSFGLAPATLVFRGLEGLDAGNYLNYGVFIVVAFAALRLAKFNNDTRQSTSFLGLPVPSNALFWIGAAAAIPSFGLSIGASATLITYLVLTLVLSLLMVSELPMFSFKLSKEPLSHKWPQLVLIVVAVGSVVWLGWFGCSVTIIAYLLLSLLPQQKGEKA</sequence>
<comment type="similarity">
    <text evidence="3 15">Belongs to the CDP-alcohol phosphatidyltransferase class-I family.</text>
</comment>
<feature type="transmembrane region" description="Helical" evidence="16">
    <location>
        <begin position="93"/>
        <end position="112"/>
    </location>
</feature>
<comment type="caution">
    <text evidence="17">The sequence shown here is derived from an EMBL/GenBank/DDBJ whole genome shotgun (WGS) entry which is preliminary data.</text>
</comment>
<evidence type="ECO:0000256" key="12">
    <source>
        <dbReference type="ARBA" id="ARBA00023209"/>
    </source>
</evidence>
<dbReference type="NCBIfam" id="TIGR00473">
    <property type="entry name" value="pssA"/>
    <property type="match status" value="1"/>
</dbReference>
<feature type="transmembrane region" description="Helical" evidence="16">
    <location>
        <begin position="7"/>
        <end position="28"/>
    </location>
</feature>
<evidence type="ECO:0000256" key="16">
    <source>
        <dbReference type="SAM" id="Phobius"/>
    </source>
</evidence>
<evidence type="ECO:0000256" key="5">
    <source>
        <dbReference type="ARBA" id="ARBA00017171"/>
    </source>
</evidence>
<evidence type="ECO:0000256" key="13">
    <source>
        <dbReference type="ARBA" id="ARBA00023264"/>
    </source>
</evidence>
<evidence type="ECO:0000256" key="7">
    <source>
        <dbReference type="ARBA" id="ARBA00022679"/>
    </source>
</evidence>
<feature type="transmembrane region" description="Helical" evidence="16">
    <location>
        <begin position="150"/>
        <end position="172"/>
    </location>
</feature>
<gene>
    <name evidence="17" type="ORF">HMPREF3185_00281</name>
</gene>
<keyword evidence="8 16" id="KW-0812">Transmembrane</keyword>
<comment type="catalytic activity">
    <reaction evidence="1">
        <text>a CDP-1,2-diacyl-sn-glycerol + L-serine = a 1,2-diacyl-sn-glycero-3-phospho-L-serine + CMP + H(+)</text>
        <dbReference type="Rhea" id="RHEA:16913"/>
        <dbReference type="ChEBI" id="CHEBI:15378"/>
        <dbReference type="ChEBI" id="CHEBI:33384"/>
        <dbReference type="ChEBI" id="CHEBI:57262"/>
        <dbReference type="ChEBI" id="CHEBI:58332"/>
        <dbReference type="ChEBI" id="CHEBI:60377"/>
        <dbReference type="EC" id="2.7.8.8"/>
    </reaction>
</comment>
<dbReference type="GO" id="GO:0008654">
    <property type="term" value="P:phospholipid biosynthetic process"/>
    <property type="evidence" value="ECO:0007669"/>
    <property type="project" value="UniProtKB-KW"/>
</dbReference>
<dbReference type="PANTHER" id="PTHR14269:SF61">
    <property type="entry name" value="CDP-DIACYLGLYCEROL--SERINE O-PHOSPHATIDYLTRANSFERASE"/>
    <property type="match status" value="1"/>
</dbReference>
<feature type="transmembrane region" description="Helical" evidence="16">
    <location>
        <begin position="124"/>
        <end position="144"/>
    </location>
</feature>
<dbReference type="InterPro" id="IPR050324">
    <property type="entry name" value="CDP-alcohol_PTase-I"/>
</dbReference>
<accession>A0A134BDI7</accession>
<name>A0A134BDI7_9PORP</name>
<dbReference type="InterPro" id="IPR043130">
    <property type="entry name" value="CDP-OH_PTrfase_TM_dom"/>
</dbReference>
<protein>
    <recommendedName>
        <fullName evidence="5">CDP-diacylglycerol--serine O-phosphatidyltransferase</fullName>
        <ecNumber evidence="4">2.7.8.8</ecNumber>
    </recommendedName>
    <alternativeName>
        <fullName evidence="14">Phosphatidylserine synthase</fullName>
    </alternativeName>
</protein>
<keyword evidence="11 16" id="KW-0472">Membrane</keyword>
<dbReference type="PATRIC" id="fig|322095.3.peg.279"/>
<evidence type="ECO:0000256" key="9">
    <source>
        <dbReference type="ARBA" id="ARBA00022989"/>
    </source>
</evidence>
<dbReference type="GO" id="GO:0003882">
    <property type="term" value="F:CDP-diacylglycerol-serine O-phosphatidyltransferase activity"/>
    <property type="evidence" value="ECO:0007669"/>
    <property type="project" value="UniProtKB-EC"/>
</dbReference>
<dbReference type="Pfam" id="PF01066">
    <property type="entry name" value="CDP-OH_P_transf"/>
    <property type="match status" value="1"/>
</dbReference>
<dbReference type="GO" id="GO:0012505">
    <property type="term" value="C:endomembrane system"/>
    <property type="evidence" value="ECO:0007669"/>
    <property type="project" value="UniProtKB-SubCell"/>
</dbReference>
<evidence type="ECO:0000256" key="4">
    <source>
        <dbReference type="ARBA" id="ARBA00013174"/>
    </source>
</evidence>
<dbReference type="EMBL" id="LSDK01000021">
    <property type="protein sequence ID" value="KXB77940.1"/>
    <property type="molecule type" value="Genomic_DNA"/>
</dbReference>
<evidence type="ECO:0000256" key="2">
    <source>
        <dbReference type="ARBA" id="ARBA00004127"/>
    </source>
</evidence>
<evidence type="ECO:0000256" key="15">
    <source>
        <dbReference type="RuleBase" id="RU003750"/>
    </source>
</evidence>
<reference evidence="18" key="1">
    <citation type="submission" date="2016-01" db="EMBL/GenBank/DDBJ databases">
        <authorList>
            <person name="Mitreva M."/>
            <person name="Pepin K.H."/>
            <person name="Mihindukulasuriya K.A."/>
            <person name="Fulton R."/>
            <person name="Fronick C."/>
            <person name="O'Laughlin M."/>
            <person name="Miner T."/>
            <person name="Herter B."/>
            <person name="Rosa B.A."/>
            <person name="Cordes M."/>
            <person name="Tomlinson C."/>
            <person name="Wollam A."/>
            <person name="Palsikar V.B."/>
            <person name="Mardis E.R."/>
            <person name="Wilson R.K."/>
        </authorList>
    </citation>
    <scope>NUCLEOTIDE SEQUENCE [LARGE SCALE GENOMIC DNA]</scope>
    <source>
        <strain evidence="18">KA00683</strain>
    </source>
</reference>
<dbReference type="RefSeq" id="WP_060934853.1">
    <property type="nucleotide sequence ID" value="NZ_KQ960414.1"/>
</dbReference>
<dbReference type="InterPro" id="IPR048254">
    <property type="entry name" value="CDP_ALCOHOL_P_TRANSF_CS"/>
</dbReference>
<evidence type="ECO:0000256" key="6">
    <source>
        <dbReference type="ARBA" id="ARBA00022516"/>
    </source>
</evidence>
<keyword evidence="7 15" id="KW-0808">Transferase</keyword>
<evidence type="ECO:0000256" key="11">
    <source>
        <dbReference type="ARBA" id="ARBA00023136"/>
    </source>
</evidence>
<keyword evidence="6" id="KW-0444">Lipid biosynthesis</keyword>
<keyword evidence="10" id="KW-0443">Lipid metabolism</keyword>
<dbReference type="PROSITE" id="PS00379">
    <property type="entry name" value="CDP_ALCOHOL_P_TRANSF"/>
    <property type="match status" value="1"/>
</dbReference>
<dbReference type="AlphaFoldDB" id="A0A134BDI7"/>
<dbReference type="EC" id="2.7.8.8" evidence="4"/>
<feature type="transmembrane region" description="Helical" evidence="16">
    <location>
        <begin position="34"/>
        <end position="56"/>
    </location>
</feature>
<evidence type="ECO:0000313" key="18">
    <source>
        <dbReference type="Proteomes" id="UP000070224"/>
    </source>
</evidence>
<evidence type="ECO:0000313" key="17">
    <source>
        <dbReference type="EMBL" id="KXB77940.1"/>
    </source>
</evidence>
<dbReference type="InterPro" id="IPR000462">
    <property type="entry name" value="CDP-OH_P_trans"/>
</dbReference>
<evidence type="ECO:0000256" key="10">
    <source>
        <dbReference type="ARBA" id="ARBA00023098"/>
    </source>
</evidence>
<evidence type="ECO:0000256" key="8">
    <source>
        <dbReference type="ARBA" id="ARBA00022692"/>
    </source>
</evidence>
<organism evidence="17 18">
    <name type="scientific">Porphyromonas somerae</name>
    <dbReference type="NCBI Taxonomy" id="322095"/>
    <lineage>
        <taxon>Bacteria</taxon>
        <taxon>Pseudomonadati</taxon>
        <taxon>Bacteroidota</taxon>
        <taxon>Bacteroidia</taxon>
        <taxon>Bacteroidales</taxon>
        <taxon>Porphyromonadaceae</taxon>
        <taxon>Porphyromonas</taxon>
    </lineage>
</organism>
<comment type="subcellular location">
    <subcellularLocation>
        <location evidence="2">Endomembrane system</location>
        <topology evidence="2">Multi-pass membrane protein</topology>
    </subcellularLocation>
</comment>
<keyword evidence="13" id="KW-1208">Phospholipid metabolism</keyword>
<dbReference type="Gene3D" id="1.20.120.1760">
    <property type="match status" value="1"/>
</dbReference>
<dbReference type="PANTHER" id="PTHR14269">
    <property type="entry name" value="CDP-DIACYLGLYCEROL--GLYCEROL-3-PHOSPHATE 3-PHOSPHATIDYLTRANSFERASE-RELATED"/>
    <property type="match status" value="1"/>
</dbReference>
<evidence type="ECO:0000256" key="1">
    <source>
        <dbReference type="ARBA" id="ARBA00000287"/>
    </source>
</evidence>
<proteinExistence type="inferred from homology"/>
<keyword evidence="9 16" id="KW-1133">Transmembrane helix</keyword>
<feature type="transmembrane region" description="Helical" evidence="16">
    <location>
        <begin position="193"/>
        <end position="221"/>
    </location>
</feature>